<name>A0A8H7AMY1_9EURO</name>
<proteinExistence type="predicted"/>
<keyword evidence="2" id="KW-1185">Reference proteome</keyword>
<evidence type="ECO:0000313" key="1">
    <source>
        <dbReference type="EMBL" id="KAF7512108.1"/>
    </source>
</evidence>
<protein>
    <submittedName>
        <fullName evidence="1">Uncharacterized protein</fullName>
    </submittedName>
</protein>
<organism evidence="1 2">
    <name type="scientific">Endocarpon pusillum</name>
    <dbReference type="NCBI Taxonomy" id="364733"/>
    <lineage>
        <taxon>Eukaryota</taxon>
        <taxon>Fungi</taxon>
        <taxon>Dikarya</taxon>
        <taxon>Ascomycota</taxon>
        <taxon>Pezizomycotina</taxon>
        <taxon>Eurotiomycetes</taxon>
        <taxon>Chaetothyriomycetidae</taxon>
        <taxon>Verrucariales</taxon>
        <taxon>Verrucariaceae</taxon>
        <taxon>Endocarpon</taxon>
    </lineage>
</organism>
<evidence type="ECO:0000313" key="2">
    <source>
        <dbReference type="Proteomes" id="UP000606974"/>
    </source>
</evidence>
<accession>A0A8H7AMY1</accession>
<gene>
    <name evidence="1" type="ORF">GJ744_002821</name>
</gene>
<reference evidence="1" key="1">
    <citation type="submission" date="2020-02" db="EMBL/GenBank/DDBJ databases">
        <authorList>
            <person name="Palmer J.M."/>
        </authorList>
    </citation>
    <scope>NUCLEOTIDE SEQUENCE</scope>
    <source>
        <strain evidence="1">EPUS1.4</strain>
        <tissue evidence="1">Thallus</tissue>
    </source>
</reference>
<sequence length="76" mass="8351">MTDVQRCDHAFDFLQLKYLANLPCVEMAASSRNWDGSQENTKKGAESVFGTASDFETVPAAHVESLWASVLSPMVN</sequence>
<dbReference type="EMBL" id="JAACFV010000015">
    <property type="protein sequence ID" value="KAF7512108.1"/>
    <property type="molecule type" value="Genomic_DNA"/>
</dbReference>
<dbReference type="AlphaFoldDB" id="A0A8H7AMY1"/>
<comment type="caution">
    <text evidence="1">The sequence shown here is derived from an EMBL/GenBank/DDBJ whole genome shotgun (WGS) entry which is preliminary data.</text>
</comment>
<dbReference type="Proteomes" id="UP000606974">
    <property type="component" value="Unassembled WGS sequence"/>
</dbReference>